<feature type="compositionally biased region" description="Acidic residues" evidence="1">
    <location>
        <begin position="179"/>
        <end position="191"/>
    </location>
</feature>
<name>A0ABR1JM79_9AGAR</name>
<gene>
    <name evidence="2" type="ORF">VKT23_006239</name>
</gene>
<organism evidence="2 3">
    <name type="scientific">Marasmiellus scandens</name>
    <dbReference type="NCBI Taxonomy" id="2682957"/>
    <lineage>
        <taxon>Eukaryota</taxon>
        <taxon>Fungi</taxon>
        <taxon>Dikarya</taxon>
        <taxon>Basidiomycota</taxon>
        <taxon>Agaricomycotina</taxon>
        <taxon>Agaricomycetes</taxon>
        <taxon>Agaricomycetidae</taxon>
        <taxon>Agaricales</taxon>
        <taxon>Marasmiineae</taxon>
        <taxon>Omphalotaceae</taxon>
        <taxon>Marasmiellus</taxon>
    </lineage>
</organism>
<keyword evidence="3" id="KW-1185">Reference proteome</keyword>
<feature type="region of interest" description="Disordered" evidence="1">
    <location>
        <begin position="1"/>
        <end position="58"/>
    </location>
</feature>
<reference evidence="2 3" key="1">
    <citation type="submission" date="2024-01" db="EMBL/GenBank/DDBJ databases">
        <title>A draft genome for the cacao thread blight pathogen Marasmiellus scandens.</title>
        <authorList>
            <person name="Baruah I.K."/>
            <person name="Leung J."/>
            <person name="Bukari Y."/>
            <person name="Amoako-Attah I."/>
            <person name="Meinhardt L.W."/>
            <person name="Bailey B.A."/>
            <person name="Cohen S.P."/>
        </authorList>
    </citation>
    <scope>NUCLEOTIDE SEQUENCE [LARGE SCALE GENOMIC DNA]</scope>
    <source>
        <strain evidence="2 3">GH-19</strain>
    </source>
</reference>
<evidence type="ECO:0008006" key="4">
    <source>
        <dbReference type="Google" id="ProtNLM"/>
    </source>
</evidence>
<dbReference type="EMBL" id="JBANRG010000008">
    <property type="protein sequence ID" value="KAK7464078.1"/>
    <property type="molecule type" value="Genomic_DNA"/>
</dbReference>
<dbReference type="Proteomes" id="UP001498398">
    <property type="component" value="Unassembled WGS sequence"/>
</dbReference>
<feature type="region of interest" description="Disordered" evidence="1">
    <location>
        <begin position="147"/>
        <end position="271"/>
    </location>
</feature>
<evidence type="ECO:0000313" key="2">
    <source>
        <dbReference type="EMBL" id="KAK7464078.1"/>
    </source>
</evidence>
<protein>
    <recommendedName>
        <fullName evidence="4">Cep57 centrosome microtubule-binding domain-containing protein</fullName>
    </recommendedName>
</protein>
<comment type="caution">
    <text evidence="2">The sequence shown here is derived from an EMBL/GenBank/DDBJ whole genome shotgun (WGS) entry which is preliminary data.</text>
</comment>
<feature type="compositionally biased region" description="Basic and acidic residues" evidence="1">
    <location>
        <begin position="40"/>
        <end position="58"/>
    </location>
</feature>
<evidence type="ECO:0000313" key="3">
    <source>
        <dbReference type="Proteomes" id="UP001498398"/>
    </source>
</evidence>
<proteinExistence type="predicted"/>
<evidence type="ECO:0000256" key="1">
    <source>
        <dbReference type="SAM" id="MobiDB-lite"/>
    </source>
</evidence>
<sequence length="354" mass="39786">MSASGLSHSGFLEPLYRQTRARSPTPTFEDEVPLPPRPKTPTEPEKIPHRKGDFEGMRRNTRNYEEYIDELEKYEHEKTTYEELRKAALEKRELLRSVFRRGREVGVQAEDSAIQGNSRMRSDASERIGEAGAGVLRVFVTRQKAMEQNCDEDGSVQIRDESHAGRKRKRRDLDKEDSSSDTEDAEVEVEEQSQNRIDTAGGTSLQATPESPSNQTRRDSANTNAGIPSRRMFVEIPRLADLPRSRSSSNDVRASAPSADTAGSRDSSSNKTWADVCSSIDALTESIKEFTSHTQVQNTSIRQILEHLGESNSNLQEGSISLKSVLQRLDSILERVDLDANVKAEDYDVRKYPL</sequence>
<accession>A0ABR1JM79</accession>
<feature type="compositionally biased region" description="Polar residues" evidence="1">
    <location>
        <begin position="192"/>
        <end position="226"/>
    </location>
</feature>